<keyword evidence="5 10" id="KW-0057">Aromatic amino acid biosynthesis</keyword>
<dbReference type="InterPro" id="IPR011342">
    <property type="entry name" value="Shikimate_DH"/>
</dbReference>
<feature type="binding site" evidence="10">
    <location>
        <position position="92"/>
    </location>
    <ligand>
        <name>shikimate</name>
        <dbReference type="ChEBI" id="CHEBI:36208"/>
    </ligand>
</feature>
<evidence type="ECO:0000256" key="1">
    <source>
        <dbReference type="ARBA" id="ARBA00004871"/>
    </source>
</evidence>
<evidence type="ECO:0000256" key="6">
    <source>
        <dbReference type="ARBA" id="ARBA00049442"/>
    </source>
</evidence>
<comment type="catalytic activity">
    <reaction evidence="7">
        <text>L-quinate + NAD(+) = 3-dehydroquinate + NADH + H(+)</text>
        <dbReference type="Rhea" id="RHEA:22364"/>
        <dbReference type="ChEBI" id="CHEBI:15378"/>
        <dbReference type="ChEBI" id="CHEBI:29751"/>
        <dbReference type="ChEBI" id="CHEBI:32364"/>
        <dbReference type="ChEBI" id="CHEBI:57540"/>
        <dbReference type="ChEBI" id="CHEBI:57945"/>
        <dbReference type="EC" id="1.1.1.24"/>
    </reaction>
</comment>
<comment type="catalytic activity">
    <reaction evidence="8">
        <text>shikimate + NAD(+) = 3-dehydroshikimate + NADH + H(+)</text>
        <dbReference type="Rhea" id="RHEA:17741"/>
        <dbReference type="ChEBI" id="CHEBI:15378"/>
        <dbReference type="ChEBI" id="CHEBI:16630"/>
        <dbReference type="ChEBI" id="CHEBI:36208"/>
        <dbReference type="ChEBI" id="CHEBI:57540"/>
        <dbReference type="ChEBI" id="CHEBI:57945"/>
    </reaction>
</comment>
<evidence type="ECO:0000256" key="5">
    <source>
        <dbReference type="ARBA" id="ARBA00023141"/>
    </source>
</evidence>
<feature type="binding site" evidence="10">
    <location>
        <position position="83"/>
    </location>
    <ligand>
        <name>NADP(+)</name>
        <dbReference type="ChEBI" id="CHEBI:58349"/>
    </ligand>
</feature>
<evidence type="ECO:0000256" key="4">
    <source>
        <dbReference type="ARBA" id="ARBA00023002"/>
    </source>
</evidence>
<evidence type="ECO:0000313" key="13">
    <source>
        <dbReference type="EMBL" id="TCO68396.1"/>
    </source>
</evidence>
<dbReference type="NCBIfam" id="TIGR00507">
    <property type="entry name" value="aroE"/>
    <property type="match status" value="1"/>
</dbReference>
<reference evidence="13 14" key="1">
    <citation type="submission" date="2019-03" db="EMBL/GenBank/DDBJ databases">
        <title>Genomic Encyclopedia of Type Strains, Phase IV (KMG-IV): sequencing the most valuable type-strain genomes for metagenomic binning, comparative biology and taxonomic classification.</title>
        <authorList>
            <person name="Goeker M."/>
        </authorList>
    </citation>
    <scope>NUCLEOTIDE SEQUENCE [LARGE SCALE GENOMIC DNA]</scope>
    <source>
        <strain evidence="13 14">DSM 13054</strain>
    </source>
</reference>
<feature type="active site" description="Proton acceptor" evidence="10">
    <location>
        <position position="71"/>
    </location>
</feature>
<dbReference type="Pfam" id="PF01488">
    <property type="entry name" value="Shikimate_DH"/>
    <property type="match status" value="1"/>
</dbReference>
<dbReference type="InterPro" id="IPR006151">
    <property type="entry name" value="Shikm_DH/Glu-tRNA_Rdtase"/>
</dbReference>
<dbReference type="AlphaFoldDB" id="A0A4R2KDN4"/>
<dbReference type="Pfam" id="PF08501">
    <property type="entry name" value="Shikimate_dh_N"/>
    <property type="match status" value="1"/>
</dbReference>
<name>A0A4R2KDN4_9THEO</name>
<dbReference type="FunFam" id="3.40.50.720:FF:000086">
    <property type="entry name" value="Quinate/shikimate dehydrogenase"/>
    <property type="match status" value="1"/>
</dbReference>
<dbReference type="InterPro" id="IPR022893">
    <property type="entry name" value="Shikimate_DH_fam"/>
</dbReference>
<accession>A0A4R2KDN4</accession>
<dbReference type="SUPFAM" id="SSF51735">
    <property type="entry name" value="NAD(P)-binding Rossmann-fold domains"/>
    <property type="match status" value="1"/>
</dbReference>
<comment type="pathway">
    <text evidence="9">Aromatic compound metabolism; 3,4-dihydroxybenzoate biosynthesis; 3-dehydroquinate from D-quinate (NAD(+) route).</text>
</comment>
<feature type="binding site" evidence="10">
    <location>
        <position position="224"/>
    </location>
    <ligand>
        <name>NADP(+)</name>
        <dbReference type="ChEBI" id="CHEBI:58349"/>
    </ligand>
</feature>
<comment type="subunit">
    <text evidence="10">Homodimer.</text>
</comment>
<dbReference type="GO" id="GO:0050661">
    <property type="term" value="F:NADP binding"/>
    <property type="evidence" value="ECO:0007669"/>
    <property type="project" value="InterPro"/>
</dbReference>
<feature type="binding site" evidence="10">
    <location>
        <position position="226"/>
    </location>
    <ligand>
        <name>shikimate</name>
        <dbReference type="ChEBI" id="CHEBI:36208"/>
    </ligand>
</feature>
<dbReference type="FunFam" id="3.40.50.10860:FF:000004">
    <property type="entry name" value="Quinate/shikimate dehydrogenase"/>
    <property type="match status" value="1"/>
</dbReference>
<dbReference type="EC" id="1.1.1.25" evidence="10"/>
<dbReference type="Gene3D" id="3.40.50.720">
    <property type="entry name" value="NAD(P)-binding Rossmann-like Domain"/>
    <property type="match status" value="1"/>
</dbReference>
<feature type="binding site" evidence="10">
    <location>
        <begin position="20"/>
        <end position="22"/>
    </location>
    <ligand>
        <name>shikimate</name>
        <dbReference type="ChEBI" id="CHEBI:36208"/>
    </ligand>
</feature>
<dbReference type="PANTHER" id="PTHR21089:SF1">
    <property type="entry name" value="BIFUNCTIONAL 3-DEHYDROQUINATE DEHYDRATASE_SHIKIMATE DEHYDROGENASE, CHLOROPLASTIC"/>
    <property type="match status" value="1"/>
</dbReference>
<dbReference type="PANTHER" id="PTHR21089">
    <property type="entry name" value="SHIKIMATE DEHYDROGENASE"/>
    <property type="match status" value="1"/>
</dbReference>
<dbReference type="RefSeq" id="WP_022588220.1">
    <property type="nucleotide sequence ID" value="NZ_SLWU01000002.1"/>
</dbReference>
<proteinExistence type="inferred from homology"/>
<dbReference type="Proteomes" id="UP000294886">
    <property type="component" value="Unassembled WGS sequence"/>
</dbReference>
<dbReference type="NCBIfam" id="NF001319">
    <property type="entry name" value="PRK00258.3-3"/>
    <property type="match status" value="1"/>
</dbReference>
<dbReference type="InterPro" id="IPR046346">
    <property type="entry name" value="Aminoacid_DH-like_N_sf"/>
</dbReference>
<feature type="domain" description="Shikimate dehydrogenase substrate binding N-terminal" evidence="12">
    <location>
        <begin position="12"/>
        <end position="94"/>
    </location>
</feature>
<feature type="binding site" evidence="10">
    <location>
        <position position="247"/>
    </location>
    <ligand>
        <name>NADP(+)</name>
        <dbReference type="ChEBI" id="CHEBI:58349"/>
    </ligand>
</feature>
<feature type="binding site" evidence="10">
    <location>
        <position position="254"/>
    </location>
    <ligand>
        <name>shikimate</name>
        <dbReference type="ChEBI" id="CHEBI:36208"/>
    </ligand>
</feature>
<evidence type="ECO:0000313" key="14">
    <source>
        <dbReference type="Proteomes" id="UP000294886"/>
    </source>
</evidence>
<organism evidence="13 14">
    <name type="scientific">Caldanaerobacter subterraneus</name>
    <dbReference type="NCBI Taxonomy" id="911092"/>
    <lineage>
        <taxon>Bacteria</taxon>
        <taxon>Bacillati</taxon>
        <taxon>Bacillota</taxon>
        <taxon>Clostridia</taxon>
        <taxon>Thermoanaerobacterales</taxon>
        <taxon>Thermoanaerobacteraceae</taxon>
        <taxon>Caldanaerobacter</taxon>
    </lineage>
</organism>
<feature type="binding site" evidence="10">
    <location>
        <begin position="155"/>
        <end position="160"/>
    </location>
    <ligand>
        <name>NADP(+)</name>
        <dbReference type="ChEBI" id="CHEBI:58349"/>
    </ligand>
</feature>
<dbReference type="GO" id="GO:0009073">
    <property type="term" value="P:aromatic amino acid family biosynthetic process"/>
    <property type="evidence" value="ECO:0007669"/>
    <property type="project" value="UniProtKB-KW"/>
</dbReference>
<dbReference type="GO" id="GO:0030266">
    <property type="term" value="F:quinate 3-dehydrogenase (NAD+) activity"/>
    <property type="evidence" value="ECO:0007669"/>
    <property type="project" value="UniProtKB-EC"/>
</dbReference>
<dbReference type="GO" id="GO:0019632">
    <property type="term" value="P:shikimate metabolic process"/>
    <property type="evidence" value="ECO:0007669"/>
    <property type="project" value="InterPro"/>
</dbReference>
<sequence>MKIDSTTKVFGLIGHPVKHSLSPLIHNSSFEKLNFNGVYVVFDVAPELLENAVKGLKALGIKGFNVTVPHKESVMNYLDFVTEEAEKIGAVNTVVNENGILKGYNTDVQGFIDSLKELKEDVRGRKAFVLGAGGASKAICFALAREGVESIVIANRTLNKARALAEYIREEFKVKCDYCSIEEVEKFNEIDILINTTSVGMHPEVGNSPVSEEVVAKANFVYDLIYNPSETLFLKYARKNGVKSANGLSMLVNQASYAFYLWTGEFFDKDFVYEKIRGEM</sequence>
<evidence type="ECO:0000259" key="11">
    <source>
        <dbReference type="Pfam" id="PF01488"/>
    </source>
</evidence>
<feature type="domain" description="Quinate/shikimate 5-dehydrogenase/glutamyl-tRNA reductase" evidence="11">
    <location>
        <begin position="117"/>
        <end position="199"/>
    </location>
</feature>
<evidence type="ECO:0000256" key="2">
    <source>
        <dbReference type="ARBA" id="ARBA00022605"/>
    </source>
</evidence>
<feature type="binding site" evidence="10">
    <location>
        <position position="107"/>
    </location>
    <ligand>
        <name>shikimate</name>
        <dbReference type="ChEBI" id="CHEBI:36208"/>
    </ligand>
</feature>
<keyword evidence="3 10" id="KW-0521">NADP</keyword>
<evidence type="ECO:0000256" key="10">
    <source>
        <dbReference type="HAMAP-Rule" id="MF_00222"/>
    </source>
</evidence>
<dbReference type="UniPathway" id="UPA00053">
    <property type="reaction ID" value="UER00087"/>
</dbReference>
<evidence type="ECO:0000256" key="7">
    <source>
        <dbReference type="ARBA" id="ARBA00051639"/>
    </source>
</evidence>
<dbReference type="GO" id="GO:0009423">
    <property type="term" value="P:chorismate biosynthetic process"/>
    <property type="evidence" value="ECO:0007669"/>
    <property type="project" value="UniProtKB-UniRule"/>
</dbReference>
<dbReference type="InterPro" id="IPR013708">
    <property type="entry name" value="Shikimate_DH-bd_N"/>
</dbReference>
<keyword evidence="4 10" id="KW-0560">Oxidoreductase</keyword>
<comment type="similarity">
    <text evidence="10">Belongs to the shikimate dehydrogenase family.</text>
</comment>
<feature type="binding site" evidence="10">
    <location>
        <begin position="131"/>
        <end position="135"/>
    </location>
    <ligand>
        <name>NADP(+)</name>
        <dbReference type="ChEBI" id="CHEBI:58349"/>
    </ligand>
</feature>
<dbReference type="GO" id="GO:0004764">
    <property type="term" value="F:shikimate 3-dehydrogenase (NADP+) activity"/>
    <property type="evidence" value="ECO:0007669"/>
    <property type="project" value="UniProtKB-UniRule"/>
</dbReference>
<dbReference type="GO" id="GO:0008652">
    <property type="term" value="P:amino acid biosynthetic process"/>
    <property type="evidence" value="ECO:0007669"/>
    <property type="project" value="UniProtKB-KW"/>
</dbReference>
<comment type="catalytic activity">
    <reaction evidence="6 10">
        <text>shikimate + NADP(+) = 3-dehydroshikimate + NADPH + H(+)</text>
        <dbReference type="Rhea" id="RHEA:17737"/>
        <dbReference type="ChEBI" id="CHEBI:15378"/>
        <dbReference type="ChEBI" id="CHEBI:16630"/>
        <dbReference type="ChEBI" id="CHEBI:36208"/>
        <dbReference type="ChEBI" id="CHEBI:57783"/>
        <dbReference type="ChEBI" id="CHEBI:58349"/>
        <dbReference type="EC" id="1.1.1.25"/>
    </reaction>
</comment>
<dbReference type="NCBIfam" id="NF001314">
    <property type="entry name" value="PRK00258.2-2"/>
    <property type="match status" value="1"/>
</dbReference>
<dbReference type="InterPro" id="IPR036291">
    <property type="entry name" value="NAD(P)-bd_dom_sf"/>
</dbReference>
<dbReference type="EMBL" id="SLWU01000002">
    <property type="protein sequence ID" value="TCO68396.1"/>
    <property type="molecule type" value="Genomic_DNA"/>
</dbReference>
<gene>
    <name evidence="10" type="primary">aroE</name>
    <name evidence="13" type="ORF">EV203_10283</name>
</gene>
<evidence type="ECO:0000259" key="12">
    <source>
        <dbReference type="Pfam" id="PF08501"/>
    </source>
</evidence>
<feature type="binding site" evidence="10">
    <location>
        <position position="67"/>
    </location>
    <ligand>
        <name>shikimate</name>
        <dbReference type="ChEBI" id="CHEBI:36208"/>
    </ligand>
</feature>
<dbReference type="Gene3D" id="3.40.50.10860">
    <property type="entry name" value="Leucine Dehydrogenase, chain A, domain 1"/>
    <property type="match status" value="1"/>
</dbReference>
<evidence type="ECO:0000256" key="8">
    <source>
        <dbReference type="ARBA" id="ARBA00052329"/>
    </source>
</evidence>
<protein>
    <recommendedName>
        <fullName evidence="10">Shikimate dehydrogenase (NADP(+))</fullName>
        <shortName evidence="10">SDH</shortName>
        <ecNumber evidence="10">1.1.1.25</ecNumber>
    </recommendedName>
</protein>
<evidence type="ECO:0000256" key="3">
    <source>
        <dbReference type="ARBA" id="ARBA00022857"/>
    </source>
</evidence>
<evidence type="ECO:0000256" key="9">
    <source>
        <dbReference type="ARBA" id="ARBA00060613"/>
    </source>
</evidence>
<comment type="caution">
    <text evidence="13">The sequence shown here is derived from an EMBL/GenBank/DDBJ whole genome shotgun (WGS) entry which is preliminary data.</text>
</comment>
<dbReference type="GO" id="GO:0052734">
    <property type="term" value="F:shikimate 3-dehydrogenase (NAD+) activity"/>
    <property type="evidence" value="ECO:0007669"/>
    <property type="project" value="RHEA"/>
</dbReference>
<keyword evidence="2 10" id="KW-0028">Amino-acid biosynthesis</keyword>
<dbReference type="CDD" id="cd01065">
    <property type="entry name" value="NAD_bind_Shikimate_DH"/>
    <property type="match status" value="1"/>
</dbReference>
<dbReference type="HAMAP" id="MF_00222">
    <property type="entry name" value="Shikimate_DH_AroE"/>
    <property type="match status" value="1"/>
</dbReference>
<comment type="function">
    <text evidence="10">Involved in the biosynthesis of the chorismate, which leads to the biosynthesis of aromatic amino acids. Catalyzes the reversible NADPH linked reduction of 3-dehydroshikimate (DHSA) to yield shikimate (SA).</text>
</comment>
<comment type="pathway">
    <text evidence="1 10">Metabolic intermediate biosynthesis; chorismate biosynthesis; chorismate from D-erythrose 4-phosphate and phosphoenolpyruvate: step 4/7.</text>
</comment>
<dbReference type="SUPFAM" id="SSF53223">
    <property type="entry name" value="Aminoacid dehydrogenase-like, N-terminal domain"/>
    <property type="match status" value="1"/>
</dbReference>